<dbReference type="Gene3D" id="3.30.160.60">
    <property type="entry name" value="Classic Zinc Finger"/>
    <property type="match status" value="1"/>
</dbReference>
<accession>A0A8S9QC00</accession>
<evidence type="ECO:0000313" key="12">
    <source>
        <dbReference type="Proteomes" id="UP000712600"/>
    </source>
</evidence>
<dbReference type="FunFam" id="3.30.160.60:FF:002425">
    <property type="entry name" value="Zinc finger protein STAMENLESS 1"/>
    <property type="match status" value="1"/>
</dbReference>
<dbReference type="PROSITE" id="PS00028">
    <property type="entry name" value="ZINC_FINGER_C2H2_1"/>
    <property type="match status" value="1"/>
</dbReference>
<dbReference type="GO" id="GO:0030154">
    <property type="term" value="P:cell differentiation"/>
    <property type="evidence" value="ECO:0007669"/>
    <property type="project" value="UniProtKB-KW"/>
</dbReference>
<evidence type="ECO:0000313" key="11">
    <source>
        <dbReference type="EMBL" id="KAF3539376.1"/>
    </source>
</evidence>
<keyword evidence="4 8" id="KW-0863">Zinc-finger</keyword>
<evidence type="ECO:0000256" key="4">
    <source>
        <dbReference type="ARBA" id="ARBA00022771"/>
    </source>
</evidence>
<dbReference type="GO" id="GO:0008270">
    <property type="term" value="F:zinc ion binding"/>
    <property type="evidence" value="ECO:0007669"/>
    <property type="project" value="UniProtKB-KW"/>
</dbReference>
<evidence type="ECO:0000256" key="8">
    <source>
        <dbReference type="PROSITE-ProRule" id="PRU00042"/>
    </source>
</evidence>
<evidence type="ECO:0000256" key="7">
    <source>
        <dbReference type="ARBA" id="ARBA00023242"/>
    </source>
</evidence>
<feature type="region of interest" description="Disordered" evidence="9">
    <location>
        <begin position="224"/>
        <end position="249"/>
    </location>
</feature>
<organism evidence="11 12">
    <name type="scientific">Brassica cretica</name>
    <name type="common">Mustard</name>
    <dbReference type="NCBI Taxonomy" id="69181"/>
    <lineage>
        <taxon>Eukaryota</taxon>
        <taxon>Viridiplantae</taxon>
        <taxon>Streptophyta</taxon>
        <taxon>Embryophyta</taxon>
        <taxon>Tracheophyta</taxon>
        <taxon>Spermatophyta</taxon>
        <taxon>Magnoliopsida</taxon>
        <taxon>eudicotyledons</taxon>
        <taxon>Gunneridae</taxon>
        <taxon>Pentapetalae</taxon>
        <taxon>rosids</taxon>
        <taxon>malvids</taxon>
        <taxon>Brassicales</taxon>
        <taxon>Brassicaceae</taxon>
        <taxon>Brassiceae</taxon>
        <taxon>Brassica</taxon>
    </lineage>
</organism>
<evidence type="ECO:0000259" key="10">
    <source>
        <dbReference type="PROSITE" id="PS50157"/>
    </source>
</evidence>
<dbReference type="GO" id="GO:0048653">
    <property type="term" value="P:anther development"/>
    <property type="evidence" value="ECO:0007669"/>
    <property type="project" value="UniProtKB-ARBA"/>
</dbReference>
<dbReference type="Proteomes" id="UP000712600">
    <property type="component" value="Unassembled WGS sequence"/>
</dbReference>
<evidence type="ECO:0000256" key="9">
    <source>
        <dbReference type="SAM" id="MobiDB-lite"/>
    </source>
</evidence>
<proteinExistence type="predicted"/>
<dbReference type="InterPro" id="IPR045320">
    <property type="entry name" value="JAGGED/SL1-like"/>
</dbReference>
<gene>
    <name evidence="11" type="ORF">F2Q69_00020170</name>
</gene>
<evidence type="ECO:0000256" key="6">
    <source>
        <dbReference type="ARBA" id="ARBA00022833"/>
    </source>
</evidence>
<dbReference type="PROSITE" id="PS50157">
    <property type="entry name" value="ZINC_FINGER_C2H2_2"/>
    <property type="match status" value="1"/>
</dbReference>
<name>A0A8S9QC00_BRACR</name>
<evidence type="ECO:0000256" key="1">
    <source>
        <dbReference type="ARBA" id="ARBA00004123"/>
    </source>
</evidence>
<dbReference type="GO" id="GO:0003700">
    <property type="term" value="F:DNA-binding transcription factor activity"/>
    <property type="evidence" value="ECO:0007669"/>
    <property type="project" value="InterPro"/>
</dbReference>
<feature type="region of interest" description="Disordered" evidence="9">
    <location>
        <begin position="408"/>
        <end position="432"/>
    </location>
</feature>
<sequence length="449" mass="50450">MCISLFGHDPPVHASINPYHIHPVLIRSIHGSHPSSLPWNSHETTFYTASPFEAVHAIESGVRPSPFSPDHLRVFPRHRGSLGRGSPGMPAKAQTCLPYIGEGLHAVELPALLPVIRPNVLPDKLLWLHFLISKFFSKIIILLTALHQIVLQPQILILEIQPLVEHHVIILRLYSSSVNTLTHDTEGFLSYPLMFLSRQVLQPLLQRHEENYLDLNNLPDDFTKDSNKQALEEGSSSGQRKKKGSKEEEDESGKVYECRFCSLKFCKSQALGGHMNRHRQGRETETLNQARQLVYCNDTLAPPGITPFGYHTADPTIYRSVYSSPMLYAESSSTTLVPQPLQPPYPYSSNQYSHNHTNDYYLSRTFRGSRSISPNSNLPITTTVNYMSDGPLESSYTCVGAPIGQTGYPSRGSLNIRAPPLEPPLTRDGDASRQRLDHSLRRFQDHHSL</sequence>
<protein>
    <recommendedName>
        <fullName evidence="10">C2H2-type domain-containing protein</fullName>
    </recommendedName>
</protein>
<reference evidence="11" key="1">
    <citation type="submission" date="2019-12" db="EMBL/GenBank/DDBJ databases">
        <title>Genome sequencing and annotation of Brassica cretica.</title>
        <authorList>
            <person name="Studholme D.J."/>
            <person name="Sarris P."/>
        </authorList>
    </citation>
    <scope>NUCLEOTIDE SEQUENCE</scope>
    <source>
        <strain evidence="11">PFS-109/04</strain>
        <tissue evidence="11">Leaf</tissue>
    </source>
</reference>
<evidence type="ECO:0000256" key="3">
    <source>
        <dbReference type="ARBA" id="ARBA00022723"/>
    </source>
</evidence>
<keyword evidence="3" id="KW-0479">Metal-binding</keyword>
<comment type="caution">
    <text evidence="11">The sequence shown here is derived from an EMBL/GenBank/DDBJ whole genome shotgun (WGS) entry which is preliminary data.</text>
</comment>
<dbReference type="GO" id="GO:0005634">
    <property type="term" value="C:nucleus"/>
    <property type="evidence" value="ECO:0007669"/>
    <property type="project" value="UniProtKB-SubCell"/>
</dbReference>
<comment type="subcellular location">
    <subcellularLocation>
        <location evidence="1">Nucleus</location>
    </subcellularLocation>
</comment>
<keyword evidence="5" id="KW-0221">Differentiation</keyword>
<dbReference type="GO" id="GO:0048440">
    <property type="term" value="P:carpel development"/>
    <property type="evidence" value="ECO:0007669"/>
    <property type="project" value="UniProtKB-ARBA"/>
</dbReference>
<dbReference type="InterPro" id="IPR013087">
    <property type="entry name" value="Znf_C2H2_type"/>
</dbReference>
<dbReference type="EMBL" id="QGKX02001290">
    <property type="protein sequence ID" value="KAF3539376.1"/>
    <property type="molecule type" value="Genomic_DNA"/>
</dbReference>
<keyword evidence="7" id="KW-0539">Nucleus</keyword>
<dbReference type="PANTHER" id="PTHR45730:SF32">
    <property type="entry name" value="ZINC FINGER PROTEIN JAGGED"/>
    <property type="match status" value="1"/>
</dbReference>
<keyword evidence="6" id="KW-0862">Zinc</keyword>
<dbReference type="AlphaFoldDB" id="A0A8S9QC00"/>
<evidence type="ECO:0000256" key="5">
    <source>
        <dbReference type="ARBA" id="ARBA00022782"/>
    </source>
</evidence>
<dbReference type="PANTHER" id="PTHR45730">
    <property type="entry name" value="ZINC FINGER PROTEIN JAGGED"/>
    <property type="match status" value="1"/>
</dbReference>
<evidence type="ECO:0000256" key="2">
    <source>
        <dbReference type="ARBA" id="ARBA00022473"/>
    </source>
</evidence>
<feature type="domain" description="C2H2-type" evidence="10">
    <location>
        <begin position="256"/>
        <end position="283"/>
    </location>
</feature>
<keyword evidence="2" id="KW-0217">Developmental protein</keyword>